<evidence type="ECO:0000313" key="2">
    <source>
        <dbReference type="EMBL" id="NDW21761.1"/>
    </source>
</evidence>
<accession>A0A6L9MVC4</accession>
<dbReference type="InterPro" id="IPR002645">
    <property type="entry name" value="STAS_dom"/>
</dbReference>
<dbReference type="Pfam" id="PF13466">
    <property type="entry name" value="STAS_2"/>
    <property type="match status" value="1"/>
</dbReference>
<organism evidence="2 3">
    <name type="scientific">Alteromonas hispanica</name>
    <dbReference type="NCBI Taxonomy" id="315421"/>
    <lineage>
        <taxon>Bacteria</taxon>
        <taxon>Pseudomonadati</taxon>
        <taxon>Pseudomonadota</taxon>
        <taxon>Gammaproteobacteria</taxon>
        <taxon>Alteromonadales</taxon>
        <taxon>Alteromonadaceae</taxon>
        <taxon>Alteromonas/Salinimonas group</taxon>
        <taxon>Alteromonas</taxon>
    </lineage>
</organism>
<reference evidence="2 3" key="1">
    <citation type="submission" date="2020-01" db="EMBL/GenBank/DDBJ databases">
        <title>Genomes of bacteria type strains.</title>
        <authorList>
            <person name="Chen J."/>
            <person name="Zhu S."/>
            <person name="Yang J."/>
        </authorList>
    </citation>
    <scope>NUCLEOTIDE SEQUENCE [LARGE SCALE GENOMIC DNA]</scope>
    <source>
        <strain evidence="2 3">LMG 22958</strain>
    </source>
</reference>
<dbReference type="PANTHER" id="PTHR35849">
    <property type="entry name" value="BLR2341 PROTEIN"/>
    <property type="match status" value="1"/>
</dbReference>
<comment type="caution">
    <text evidence="2">The sequence shown here is derived from an EMBL/GenBank/DDBJ whole genome shotgun (WGS) entry which is preliminary data.</text>
</comment>
<dbReference type="CDD" id="cd07043">
    <property type="entry name" value="STAS_anti-anti-sigma_factors"/>
    <property type="match status" value="1"/>
</dbReference>
<dbReference type="InterPro" id="IPR052746">
    <property type="entry name" value="MlaB_ABC_Transporter"/>
</dbReference>
<dbReference type="Proteomes" id="UP000478837">
    <property type="component" value="Unassembled WGS sequence"/>
</dbReference>
<gene>
    <name evidence="2" type="ORF">GTW09_09545</name>
</gene>
<dbReference type="EMBL" id="JAAAWP010000005">
    <property type="protein sequence ID" value="NDW21761.1"/>
    <property type="molecule type" value="Genomic_DNA"/>
</dbReference>
<dbReference type="AlphaFoldDB" id="A0A6L9MVC4"/>
<protein>
    <submittedName>
        <fullName evidence="2">STAS domain-containing protein</fullName>
    </submittedName>
</protein>
<name>A0A6L9MVC4_9ALTE</name>
<dbReference type="PANTHER" id="PTHR35849:SF1">
    <property type="entry name" value="INTERMEMBRANE PHOSPHOLIPID TRANSPORT SYSTEM BINDING PROTEIN MLAB"/>
    <property type="match status" value="1"/>
</dbReference>
<sequence length="102" mass="11286">MSLFDVDNSTDINVHGHLDRDTLSTNFWQQLTAQQRESLKGAGACTINLNDVERVDSAGLAWLINAVRDTNQNGVSMVFKHMPEKLVKLAKISNVDGFLAVE</sequence>
<keyword evidence="3" id="KW-1185">Reference proteome</keyword>
<dbReference type="Gene3D" id="3.30.750.24">
    <property type="entry name" value="STAS domain"/>
    <property type="match status" value="1"/>
</dbReference>
<proteinExistence type="predicted"/>
<dbReference type="InterPro" id="IPR036513">
    <property type="entry name" value="STAS_dom_sf"/>
</dbReference>
<dbReference type="RefSeq" id="WP_163111707.1">
    <property type="nucleotide sequence ID" value="NZ_JAAAWP010000005.1"/>
</dbReference>
<feature type="domain" description="STAS" evidence="1">
    <location>
        <begin position="47"/>
        <end position="102"/>
    </location>
</feature>
<dbReference type="PROSITE" id="PS50801">
    <property type="entry name" value="STAS"/>
    <property type="match status" value="1"/>
</dbReference>
<dbReference type="InterPro" id="IPR058548">
    <property type="entry name" value="MlaB-like_STAS"/>
</dbReference>
<evidence type="ECO:0000259" key="1">
    <source>
        <dbReference type="PROSITE" id="PS50801"/>
    </source>
</evidence>
<evidence type="ECO:0000313" key="3">
    <source>
        <dbReference type="Proteomes" id="UP000478837"/>
    </source>
</evidence>
<dbReference type="SUPFAM" id="SSF52091">
    <property type="entry name" value="SpoIIaa-like"/>
    <property type="match status" value="1"/>
</dbReference>